<evidence type="ECO:0008006" key="4">
    <source>
        <dbReference type="Google" id="ProtNLM"/>
    </source>
</evidence>
<keyword evidence="1" id="KW-0472">Membrane</keyword>
<dbReference type="Proteomes" id="UP000001578">
    <property type="component" value="Chromosome"/>
</dbReference>
<evidence type="ECO:0000313" key="3">
    <source>
        <dbReference type="Proteomes" id="UP000001578"/>
    </source>
</evidence>
<protein>
    <recommendedName>
        <fullName evidence="4">DUF4871 domain-containing protein</fullName>
    </recommendedName>
</protein>
<evidence type="ECO:0000256" key="1">
    <source>
        <dbReference type="SAM" id="Phobius"/>
    </source>
</evidence>
<reference evidence="2 3" key="1">
    <citation type="journal article" date="2007" name="Proc. Natl. Acad. Sci. U.S.A.">
        <title>Genome and proteome of long-chain alkane degrading Geobacillus thermodenitrificans NG80-2 isolated from a deep-subsurface oil reservoir.</title>
        <authorList>
            <person name="Feng L."/>
            <person name="Wang W."/>
            <person name="Cheng J."/>
            <person name="Ren Y."/>
            <person name="Zhao G."/>
            <person name="Gao C."/>
            <person name="Tang Y."/>
            <person name="Liu X."/>
            <person name="Han W."/>
            <person name="Peng X."/>
            <person name="Liu R."/>
            <person name="Wang L."/>
        </authorList>
    </citation>
    <scope>NUCLEOTIDE SEQUENCE [LARGE SCALE GENOMIC DNA]</scope>
    <source>
        <strain evidence="2 3">NG80-2</strain>
    </source>
</reference>
<proteinExistence type="predicted"/>
<name>A4IMP6_GEOTN</name>
<sequence length="211" mass="23646">MKRTEDENSSRPKDSFLFIIVISENKQELGRRGCMVYLLKPLLVIVILFSLSACSIWEKNERQVHSPPSTVSDIEKLPIKIDQNIIERINWEVSPVFQSGNCLMRGVPNKVGFIDAPFTANQGNKYMWHFWGDSIPEGKLTIVAVKKGSNDVAPALTVDGKSVWTTSVPGSPNNGADAHIPSNMKLRESGTWALLIYLGNTYWDYVVIDVH</sequence>
<keyword evidence="1" id="KW-1133">Transmembrane helix</keyword>
<dbReference type="AlphaFoldDB" id="A4IMP6"/>
<dbReference type="KEGG" id="gtn:GTNG_1228"/>
<accession>A4IMP6</accession>
<feature type="transmembrane region" description="Helical" evidence="1">
    <location>
        <begin position="35"/>
        <end position="57"/>
    </location>
</feature>
<dbReference type="InterPro" id="IPR032366">
    <property type="entry name" value="DUF4871"/>
</dbReference>
<evidence type="ECO:0000313" key="2">
    <source>
        <dbReference type="EMBL" id="ABO66600.1"/>
    </source>
</evidence>
<dbReference type="RefSeq" id="WP_011887220.1">
    <property type="nucleotide sequence ID" value="NC_009328.1"/>
</dbReference>
<dbReference type="eggNOG" id="ENOG5032YTV">
    <property type="taxonomic scope" value="Bacteria"/>
</dbReference>
<dbReference type="EMBL" id="CP000557">
    <property type="protein sequence ID" value="ABO66600.1"/>
    <property type="molecule type" value="Genomic_DNA"/>
</dbReference>
<dbReference type="GeneID" id="87621184"/>
<gene>
    <name evidence="2" type="ordered locus">GTNG_1228</name>
</gene>
<keyword evidence="1" id="KW-0812">Transmembrane</keyword>
<dbReference type="HOGENOM" id="CLU_1303425_0_0_9"/>
<organism evidence="2 3">
    <name type="scientific">Geobacillus thermodenitrificans (strain NG80-2)</name>
    <dbReference type="NCBI Taxonomy" id="420246"/>
    <lineage>
        <taxon>Bacteria</taxon>
        <taxon>Bacillati</taxon>
        <taxon>Bacillota</taxon>
        <taxon>Bacilli</taxon>
        <taxon>Bacillales</taxon>
        <taxon>Anoxybacillaceae</taxon>
        <taxon>Geobacillus</taxon>
    </lineage>
</organism>
<dbReference type="Pfam" id="PF16167">
    <property type="entry name" value="DUF4871"/>
    <property type="match status" value="1"/>
</dbReference>
<dbReference type="Gene3D" id="2.60.40.3830">
    <property type="match status" value="1"/>
</dbReference>